<dbReference type="InterPro" id="IPR045107">
    <property type="entry name" value="SAC3/GANP/THP3"/>
</dbReference>
<comment type="caution">
    <text evidence="3">The sequence shown here is derived from an EMBL/GenBank/DDBJ whole genome shotgun (WGS) entry which is preliminary data.</text>
</comment>
<feature type="domain" description="SAC3/GANP/THP3 conserved" evidence="2">
    <location>
        <begin position="149"/>
        <end position="226"/>
    </location>
</feature>
<dbReference type="GO" id="GO:0005634">
    <property type="term" value="C:nucleus"/>
    <property type="evidence" value="ECO:0007669"/>
    <property type="project" value="TreeGrafter"/>
</dbReference>
<dbReference type="STRING" id="554055.A0A2P6V9R9"/>
<proteinExistence type="predicted"/>
<reference evidence="3 4" key="1">
    <citation type="journal article" date="2018" name="Plant J.">
        <title>Genome sequences of Chlorella sorokiniana UTEX 1602 and Micractinium conductrix SAG 241.80: implications to maltose excretion by a green alga.</title>
        <authorList>
            <person name="Arriola M.B."/>
            <person name="Velmurugan N."/>
            <person name="Zhang Y."/>
            <person name="Plunkett M.H."/>
            <person name="Hondzo H."/>
            <person name="Barney B.M."/>
        </authorList>
    </citation>
    <scope>NUCLEOTIDE SEQUENCE [LARGE SCALE GENOMIC DNA]</scope>
    <source>
        <strain evidence="3 4">SAG 241.80</strain>
    </source>
</reference>
<evidence type="ECO:0000256" key="1">
    <source>
        <dbReference type="SAM" id="MobiDB-lite"/>
    </source>
</evidence>
<dbReference type="PANTHER" id="PTHR12436:SF4">
    <property type="entry name" value="LEUKOCYTE RECEPTOR CLUSTER MEMBER 8"/>
    <property type="match status" value="1"/>
</dbReference>
<name>A0A2P6V9R9_9CHLO</name>
<sequence>MSGGKPSPAKAAAKRKAAAAAAAAGSPGGAKKNKLEKGIGSLLARLEASNASFLQAAAATSMQTQLAKVTAAALAEEAARPTPSLASLASLASLPLNAAELARRRDRRERFQAEKAAAAAAAGVRDSNKTLVALRSEQGVAHGNSTQVEKEYLRLTSLPSAADVRPPEVLAQALELVKRRWTEGCEYKYACDQLKSIRQDLTVQHIRSRFTAQVYETHARIAIEVADWAEYRQCHSVLQQLYGDGIEGEQREFAAYGLLYAAASGAQAGNVVRFLRLYEGAPRMAPYLMDLLLGALRRRAYSTVLSSFQPSVPLASLSGWFGFSKRKEAVAFLRERGAVIVEGCLDIKQSRAAAARLAAAAEAAAQQEQLLPRR</sequence>
<gene>
    <name evidence="3" type="ORF">C2E20_5680</name>
</gene>
<dbReference type="PANTHER" id="PTHR12436">
    <property type="entry name" value="80 KDA MCM3-ASSOCIATED PROTEIN"/>
    <property type="match status" value="1"/>
</dbReference>
<dbReference type="InterPro" id="IPR005062">
    <property type="entry name" value="SAC3/GANP/THP3_conserved"/>
</dbReference>
<dbReference type="OrthoDB" id="199574at2759"/>
<feature type="region of interest" description="Disordered" evidence="1">
    <location>
        <begin position="1"/>
        <end position="34"/>
    </location>
</feature>
<accession>A0A2P6V9R9</accession>
<dbReference type="Pfam" id="PF03399">
    <property type="entry name" value="SAC3_GANP"/>
    <property type="match status" value="1"/>
</dbReference>
<feature type="compositionally biased region" description="Low complexity" evidence="1">
    <location>
        <begin position="1"/>
        <end position="11"/>
    </location>
</feature>
<dbReference type="EMBL" id="LHPF02000017">
    <property type="protein sequence ID" value="PSC70843.1"/>
    <property type="molecule type" value="Genomic_DNA"/>
</dbReference>
<protein>
    <submittedName>
        <fullName evidence="3">Leukocyte receptor cluster member 8-like protein</fullName>
    </submittedName>
</protein>
<dbReference type="Proteomes" id="UP000239649">
    <property type="component" value="Unassembled WGS sequence"/>
</dbReference>
<dbReference type="AlphaFoldDB" id="A0A2P6V9R9"/>
<dbReference type="Gene3D" id="1.25.40.990">
    <property type="match status" value="2"/>
</dbReference>
<evidence type="ECO:0000313" key="3">
    <source>
        <dbReference type="EMBL" id="PSC70843.1"/>
    </source>
</evidence>
<organism evidence="3 4">
    <name type="scientific">Micractinium conductrix</name>
    <dbReference type="NCBI Taxonomy" id="554055"/>
    <lineage>
        <taxon>Eukaryota</taxon>
        <taxon>Viridiplantae</taxon>
        <taxon>Chlorophyta</taxon>
        <taxon>core chlorophytes</taxon>
        <taxon>Trebouxiophyceae</taxon>
        <taxon>Chlorellales</taxon>
        <taxon>Chlorellaceae</taxon>
        <taxon>Chlorella clade</taxon>
        <taxon>Micractinium</taxon>
    </lineage>
</organism>
<keyword evidence="4" id="KW-1185">Reference proteome</keyword>
<evidence type="ECO:0000259" key="2">
    <source>
        <dbReference type="Pfam" id="PF03399"/>
    </source>
</evidence>
<evidence type="ECO:0000313" key="4">
    <source>
        <dbReference type="Proteomes" id="UP000239649"/>
    </source>
</evidence>